<dbReference type="EMBL" id="KQ090121">
    <property type="protein sequence ID" value="KMT08214.1"/>
    <property type="molecule type" value="Genomic_DNA"/>
</dbReference>
<keyword evidence="2" id="KW-1185">Reference proteome</keyword>
<name>A0A0J8C7I3_BETVV</name>
<accession>A0A0J8C7I3</accession>
<dbReference type="Proteomes" id="UP000035740">
    <property type="component" value="Chromosome 6"/>
</dbReference>
<dbReference type="AlphaFoldDB" id="A0A0J8C7I3"/>
<evidence type="ECO:0000313" key="1">
    <source>
        <dbReference type="EMBL" id="KMT08214.1"/>
    </source>
</evidence>
<dbReference type="OMA" id="YNDIWIE"/>
<sequence length="164" mass="18420">MADNQNQNTTLPNFVDEEGNVKLNFGFVILKKITNSSSNSVHFLNPFFPTNTGYTEGDIEPGVTEDKLCYGNIPYYSAPQKYEVRYYNRTLEEECVIYIKDLGGDWLVSFQQGDSVEHITDILPGARILSSAFQLFINNNGFELIQLGVDGLTPACRKGGLSFW</sequence>
<proteinExistence type="predicted"/>
<reference evidence="1 2" key="1">
    <citation type="journal article" date="2014" name="Nature">
        <title>The genome of the recently domesticated crop plant sugar beet (Beta vulgaris).</title>
        <authorList>
            <person name="Dohm J.C."/>
            <person name="Minoche A.E."/>
            <person name="Holtgrawe D."/>
            <person name="Capella-Gutierrez S."/>
            <person name="Zakrzewski F."/>
            <person name="Tafer H."/>
            <person name="Rupp O."/>
            <person name="Sorensen T.R."/>
            <person name="Stracke R."/>
            <person name="Reinhardt R."/>
            <person name="Goesmann A."/>
            <person name="Kraft T."/>
            <person name="Schulz B."/>
            <person name="Stadler P.F."/>
            <person name="Schmidt T."/>
            <person name="Gabaldon T."/>
            <person name="Lehrach H."/>
            <person name="Weisshaar B."/>
            <person name="Himmelbauer H."/>
        </authorList>
    </citation>
    <scope>NUCLEOTIDE SEQUENCE [LARGE SCALE GENOMIC DNA]</scope>
    <source>
        <tissue evidence="1">Taproot</tissue>
    </source>
</reference>
<gene>
    <name evidence="1" type="ORF">BVRB_6g142680</name>
</gene>
<dbReference type="Gramene" id="KMT08214">
    <property type="protein sequence ID" value="KMT08214"/>
    <property type="gene ID" value="BVRB_6g142680"/>
</dbReference>
<evidence type="ECO:0000313" key="2">
    <source>
        <dbReference type="Proteomes" id="UP000035740"/>
    </source>
</evidence>
<organism evidence="1 2">
    <name type="scientific">Beta vulgaris subsp. vulgaris</name>
    <name type="common">Beet</name>
    <dbReference type="NCBI Taxonomy" id="3555"/>
    <lineage>
        <taxon>Eukaryota</taxon>
        <taxon>Viridiplantae</taxon>
        <taxon>Streptophyta</taxon>
        <taxon>Embryophyta</taxon>
        <taxon>Tracheophyta</taxon>
        <taxon>Spermatophyta</taxon>
        <taxon>Magnoliopsida</taxon>
        <taxon>eudicotyledons</taxon>
        <taxon>Gunneridae</taxon>
        <taxon>Pentapetalae</taxon>
        <taxon>Caryophyllales</taxon>
        <taxon>Chenopodiaceae</taxon>
        <taxon>Betoideae</taxon>
        <taxon>Beta</taxon>
    </lineage>
</organism>
<protein>
    <submittedName>
        <fullName evidence="1">Uncharacterized protein</fullName>
    </submittedName>
</protein>